<comment type="caution">
    <text evidence="1">The sequence shown here is derived from an EMBL/GenBank/DDBJ whole genome shotgun (WGS) entry which is preliminary data.</text>
</comment>
<evidence type="ECO:0000313" key="2">
    <source>
        <dbReference type="Proteomes" id="UP000306980"/>
    </source>
</evidence>
<proteinExistence type="predicted"/>
<evidence type="ECO:0000313" key="1">
    <source>
        <dbReference type="EMBL" id="TMN21913.1"/>
    </source>
</evidence>
<dbReference type="OrthoDB" id="2884789at2"/>
<name>A0A5S3R7J3_9BACI</name>
<dbReference type="EMBL" id="VCIA01000001">
    <property type="protein sequence ID" value="TMN21913.1"/>
    <property type="molecule type" value="Genomic_DNA"/>
</dbReference>
<protein>
    <submittedName>
        <fullName evidence="1">Uncharacterized protein</fullName>
    </submittedName>
</protein>
<dbReference type="InterPro" id="IPR025855">
    <property type="entry name" value="Replic_Relax"/>
</dbReference>
<dbReference type="RefSeq" id="WP_138602781.1">
    <property type="nucleotide sequence ID" value="NZ_VCIA01000001.1"/>
</dbReference>
<dbReference type="Pfam" id="PF13814">
    <property type="entry name" value="Replic_Relax"/>
    <property type="match status" value="1"/>
</dbReference>
<reference evidence="1 2" key="1">
    <citation type="submission" date="2019-05" db="EMBL/GenBank/DDBJ databases">
        <title>Genomic analysis of Lentibacillus sp. NKC220-2.</title>
        <authorList>
            <person name="Oh Y.J."/>
        </authorList>
    </citation>
    <scope>NUCLEOTIDE SEQUENCE [LARGE SCALE GENOMIC DNA]</scope>
    <source>
        <strain evidence="1 2">NKC220-2</strain>
    </source>
</reference>
<organism evidence="1 2">
    <name type="scientific">Lentibacillus cibarius</name>
    <dbReference type="NCBI Taxonomy" id="2583219"/>
    <lineage>
        <taxon>Bacteria</taxon>
        <taxon>Bacillati</taxon>
        <taxon>Bacillota</taxon>
        <taxon>Bacilli</taxon>
        <taxon>Bacillales</taxon>
        <taxon>Bacillaceae</taxon>
        <taxon>Lentibacillus</taxon>
    </lineage>
</organism>
<dbReference type="AlphaFoldDB" id="A0A5S3R7J3"/>
<dbReference type="Proteomes" id="UP000306980">
    <property type="component" value="Unassembled WGS sequence"/>
</dbReference>
<sequence>MPRNAWITKPQTRDIAILYDLYQYRILTTEQIKRMYFPNSKRYVDEKLRAMRNSQLISTFTQKRPGRKGYACHRILQKGLDLLKEKGYDIQYKPSDLTVNANARPYVLATNDIMTHITSYGWFMKDSRQVKREYGLNSGDQIHGSIVSPEGTEYGLFVLEQDTLVKNLAKVVYEIRTTSKKDVGLTDFIIFAKGQASIDHFIELANTEKRDHQGKPIQKKLRPSGALCVMHLDHGIDYLKSKLSDKGYFESIFKIPKAPVHWLAPSNKIGFECIAEYQGEEVYIVNMLDTDLTKVDAIIGYLEDRKRMERFGEKIRKVLIVTEENLKGFHKELIGQNQNIAYFVLEHQKITSSFRPKTERGA</sequence>
<accession>A0A5S3R7J3</accession>
<gene>
    <name evidence="1" type="ORF">FFL34_07135</name>
</gene>